<keyword evidence="4" id="KW-0328">Glycosyltransferase</keyword>
<dbReference type="GO" id="GO:0052925">
    <property type="term" value="F:dol-P-Man:Man(5)GlcNAc(2)-PP-Dol alpha-1,3-mannosyltransferase activity"/>
    <property type="evidence" value="ECO:0000318"/>
    <property type="project" value="GO_Central"/>
</dbReference>
<feature type="transmembrane region" description="Helical" evidence="12">
    <location>
        <begin position="196"/>
        <end position="214"/>
    </location>
</feature>
<name>F0ZS61_DICPU</name>
<evidence type="ECO:0000313" key="13">
    <source>
        <dbReference type="EMBL" id="EGC33212.1"/>
    </source>
</evidence>
<dbReference type="STRING" id="5786.F0ZS61"/>
<evidence type="ECO:0000256" key="3">
    <source>
        <dbReference type="ARBA" id="ARBA00011964"/>
    </source>
</evidence>
<keyword evidence="7" id="KW-0256">Endoplasmic reticulum</keyword>
<dbReference type="EMBL" id="GL871152">
    <property type="protein sequence ID" value="EGC33212.1"/>
    <property type="molecule type" value="Genomic_DNA"/>
</dbReference>
<keyword evidence="5" id="KW-0808">Transferase</keyword>
<evidence type="ECO:0000313" key="14">
    <source>
        <dbReference type="Proteomes" id="UP000001064"/>
    </source>
</evidence>
<keyword evidence="14" id="KW-1185">Reference proteome</keyword>
<comment type="pathway">
    <text evidence="2">Protein modification; protein glycosylation.</text>
</comment>
<dbReference type="InParanoid" id="F0ZS61"/>
<evidence type="ECO:0000256" key="4">
    <source>
        <dbReference type="ARBA" id="ARBA00022676"/>
    </source>
</evidence>
<evidence type="ECO:0000256" key="7">
    <source>
        <dbReference type="ARBA" id="ARBA00022824"/>
    </source>
</evidence>
<keyword evidence="6 12" id="KW-0812">Transmembrane</keyword>
<reference evidence="14" key="1">
    <citation type="journal article" date="2011" name="Genome Biol.">
        <title>Comparative genomics of the social amoebae Dictyostelium discoideum and Dictyostelium purpureum.</title>
        <authorList>
            <consortium name="US DOE Joint Genome Institute (JGI-PGF)"/>
            <person name="Sucgang R."/>
            <person name="Kuo A."/>
            <person name="Tian X."/>
            <person name="Salerno W."/>
            <person name="Parikh A."/>
            <person name="Feasley C.L."/>
            <person name="Dalin E."/>
            <person name="Tu H."/>
            <person name="Huang E."/>
            <person name="Barry K."/>
            <person name="Lindquist E."/>
            <person name="Shapiro H."/>
            <person name="Bruce D."/>
            <person name="Schmutz J."/>
            <person name="Salamov A."/>
            <person name="Fey P."/>
            <person name="Gaudet P."/>
            <person name="Anjard C."/>
            <person name="Babu M.M."/>
            <person name="Basu S."/>
            <person name="Bushmanova Y."/>
            <person name="van der Wel H."/>
            <person name="Katoh-Kurasawa M."/>
            <person name="Dinh C."/>
            <person name="Coutinho P.M."/>
            <person name="Saito T."/>
            <person name="Elias M."/>
            <person name="Schaap P."/>
            <person name="Kay R.R."/>
            <person name="Henrissat B."/>
            <person name="Eichinger L."/>
            <person name="Rivero F."/>
            <person name="Putnam N.H."/>
            <person name="West C.M."/>
            <person name="Loomis W.F."/>
            <person name="Chisholm R.L."/>
            <person name="Shaulsky G."/>
            <person name="Strassmann J.E."/>
            <person name="Queller D.C."/>
            <person name="Kuspa A."/>
            <person name="Grigoriev I.V."/>
        </authorList>
    </citation>
    <scope>NUCLEOTIDE SEQUENCE [LARGE SCALE GENOMIC DNA]</scope>
    <source>
        <strain evidence="14">QSDP1</strain>
    </source>
</reference>
<dbReference type="VEuPathDB" id="AmoebaDB:DICPUDRAFT_37084"/>
<feature type="transmembrane region" description="Helical" evidence="12">
    <location>
        <begin position="220"/>
        <end position="244"/>
    </location>
</feature>
<feature type="region of interest" description="Disordered" evidence="11">
    <location>
        <begin position="140"/>
        <end position="159"/>
    </location>
</feature>
<sequence length="457" mass="53247">MIENAVSYYRNNQSKCFTVLAIFLIVYEIFVNKVMLDYVKYTEIDWSTYMQQVKLFLNGELDYINIEGDTGPCVYPAGYIYVFSLLFNITDQGRDIMKARYIFAGIYLVFTIVVFLIYSEAVKESEQQLKPTLNLAQNKSATPTIPTIPTTPTSKNKKNNNNSSNKYLYIPFYIIVFLCLSKRIHSIFSLRLFNDCISMLIFYVAVYCFIKSRWSLGCMLFSMAVSIKMNLLLFAPSLLLLLLMTFGFWRTIPKLMICGLIQVAVALPFLKENYVSYLIRAFEFSRQFLYKWTVNWRFVPEDIFLSKEWALSLLFLHLTFLVLFYFKWVKQDGGLSNVIKRGNKNQNSSILSTNFILLVLFTGNFIGITFSRSLHYQFYVWYFHTIPFLLWSAPNINIFFKILFIVITEYSWNVYPSTSISSGLLVLSNVYLIISLYFSPVPNSLKQSNSTKTKKTN</sequence>
<organism evidence="13 14">
    <name type="scientific">Dictyostelium purpureum</name>
    <name type="common">Slime mold</name>
    <dbReference type="NCBI Taxonomy" id="5786"/>
    <lineage>
        <taxon>Eukaryota</taxon>
        <taxon>Amoebozoa</taxon>
        <taxon>Evosea</taxon>
        <taxon>Eumycetozoa</taxon>
        <taxon>Dictyostelia</taxon>
        <taxon>Dictyosteliales</taxon>
        <taxon>Dictyosteliaceae</taxon>
        <taxon>Dictyostelium</taxon>
    </lineage>
</organism>
<dbReference type="PANTHER" id="PTHR12646:SF0">
    <property type="entry name" value="DOL-P-MAN:MAN(5)GLCNAC(2)-PP-DOL ALPHA-1,3-MANNOSYLTRANSFERASE"/>
    <property type="match status" value="1"/>
</dbReference>
<protein>
    <recommendedName>
        <fullName evidence="3">dolichyl-P-Man:Man5GlcNAc2-PP-dolichol alpha-1,3-mannosyltransferase</fullName>
        <ecNumber evidence="3">2.4.1.258</ecNumber>
    </recommendedName>
</protein>
<dbReference type="PANTHER" id="PTHR12646">
    <property type="entry name" value="NOT56 - RELATED"/>
    <property type="match status" value="1"/>
</dbReference>
<feature type="transmembrane region" description="Helical" evidence="12">
    <location>
        <begin position="419"/>
        <end position="438"/>
    </location>
</feature>
<dbReference type="RefSeq" id="XP_003290252.1">
    <property type="nucleotide sequence ID" value="XM_003290204.1"/>
</dbReference>
<accession>F0ZS61</accession>
<feature type="transmembrane region" description="Helical" evidence="12">
    <location>
        <begin position="309"/>
        <end position="329"/>
    </location>
</feature>
<comment type="catalytic activity">
    <reaction evidence="10">
        <text>an alpha-D-Man-(1-&gt;2)-alpha-D-Man-(1-&gt;2)-alpha-D-Man-(1-&gt;3)-[alpha-D-Man-(1-&gt;6)]-beta-D-Man-(1-&gt;4)-beta-D-GlcNAc-(1-&gt;4)-alpha-D-GlcNAc-diphospho-di-trans,poly-cis-dolichol + a di-trans,poly-cis-dolichyl beta-D-mannosyl phosphate = an alpha-D-Man-(1-&gt;2)-alpha-D-Man-(1-&gt;2)-alpha-D-Man-(1-&gt;3)-[alpha-D-Man-(1-&gt;3)-alpha-D-Man-(1-&gt;6)]-beta-D-Man-(1-&gt;4)-beta-D-GlcNAc-(1-&gt;4)-alpha-D-GlcNAc-diphospho-di-trans,poly-cis-dolichol + a di-trans,poly-cis-dolichyl phosphate + H(+)</text>
        <dbReference type="Rhea" id="RHEA:29527"/>
        <dbReference type="Rhea" id="RHEA-COMP:19498"/>
        <dbReference type="Rhea" id="RHEA-COMP:19501"/>
        <dbReference type="Rhea" id="RHEA-COMP:19516"/>
        <dbReference type="Rhea" id="RHEA-COMP:19517"/>
        <dbReference type="ChEBI" id="CHEBI:15378"/>
        <dbReference type="ChEBI" id="CHEBI:57683"/>
        <dbReference type="ChEBI" id="CHEBI:58211"/>
        <dbReference type="ChEBI" id="CHEBI:132515"/>
        <dbReference type="ChEBI" id="CHEBI:132516"/>
        <dbReference type="EC" id="2.4.1.258"/>
    </reaction>
    <physiologicalReaction direction="left-to-right" evidence="10">
        <dbReference type="Rhea" id="RHEA:29528"/>
    </physiologicalReaction>
</comment>
<dbReference type="Proteomes" id="UP000001064">
    <property type="component" value="Unassembled WGS sequence"/>
</dbReference>
<dbReference type="Pfam" id="PF05208">
    <property type="entry name" value="ALG3"/>
    <property type="match status" value="2"/>
</dbReference>
<feature type="transmembrane region" description="Helical" evidence="12">
    <location>
        <begin position="101"/>
        <end position="119"/>
    </location>
</feature>
<feature type="transmembrane region" description="Helical" evidence="12">
    <location>
        <begin position="350"/>
        <end position="368"/>
    </location>
</feature>
<keyword evidence="9 12" id="KW-0472">Membrane</keyword>
<dbReference type="EC" id="2.4.1.258" evidence="3"/>
<evidence type="ECO:0000256" key="6">
    <source>
        <dbReference type="ARBA" id="ARBA00022692"/>
    </source>
</evidence>
<evidence type="ECO:0000256" key="5">
    <source>
        <dbReference type="ARBA" id="ARBA00022679"/>
    </source>
</evidence>
<evidence type="ECO:0000256" key="1">
    <source>
        <dbReference type="ARBA" id="ARBA00004477"/>
    </source>
</evidence>
<dbReference type="eggNOG" id="KOG2762">
    <property type="taxonomic scope" value="Eukaryota"/>
</dbReference>
<evidence type="ECO:0000256" key="10">
    <source>
        <dbReference type="ARBA" id="ARBA00049506"/>
    </source>
</evidence>
<feature type="transmembrane region" description="Helical" evidence="12">
    <location>
        <begin position="12"/>
        <end position="31"/>
    </location>
</feature>
<dbReference type="FunCoup" id="F0ZS61">
    <property type="interactions" value="745"/>
</dbReference>
<feature type="compositionally biased region" description="Low complexity" evidence="11">
    <location>
        <begin position="142"/>
        <end position="159"/>
    </location>
</feature>
<dbReference type="AlphaFoldDB" id="F0ZS61"/>
<comment type="subcellular location">
    <subcellularLocation>
        <location evidence="1">Endoplasmic reticulum membrane</location>
        <topology evidence="1">Multi-pass membrane protein</topology>
    </subcellularLocation>
</comment>
<evidence type="ECO:0000256" key="2">
    <source>
        <dbReference type="ARBA" id="ARBA00004922"/>
    </source>
</evidence>
<evidence type="ECO:0000256" key="8">
    <source>
        <dbReference type="ARBA" id="ARBA00022989"/>
    </source>
</evidence>
<dbReference type="GO" id="GO:0005789">
    <property type="term" value="C:endoplasmic reticulum membrane"/>
    <property type="evidence" value="ECO:0007669"/>
    <property type="project" value="UniProtKB-SubCell"/>
</dbReference>
<dbReference type="OrthoDB" id="20028at2759"/>
<dbReference type="OMA" id="PERYGIH"/>
<dbReference type="GO" id="GO:0005783">
    <property type="term" value="C:endoplasmic reticulum"/>
    <property type="evidence" value="ECO:0000318"/>
    <property type="project" value="GO_Central"/>
</dbReference>
<evidence type="ECO:0000256" key="11">
    <source>
        <dbReference type="SAM" id="MobiDB-lite"/>
    </source>
</evidence>
<keyword evidence="8 12" id="KW-1133">Transmembrane helix</keyword>
<evidence type="ECO:0000256" key="9">
    <source>
        <dbReference type="ARBA" id="ARBA00023136"/>
    </source>
</evidence>
<feature type="transmembrane region" description="Helical" evidence="12">
    <location>
        <begin position="388"/>
        <end position="407"/>
    </location>
</feature>
<proteinExistence type="predicted"/>
<dbReference type="KEGG" id="dpp:DICPUDRAFT_37084"/>
<gene>
    <name evidence="13" type="ORF">DICPUDRAFT_37084</name>
</gene>
<evidence type="ECO:0000256" key="12">
    <source>
        <dbReference type="SAM" id="Phobius"/>
    </source>
</evidence>
<dbReference type="GeneID" id="10504620"/>
<dbReference type="InterPro" id="IPR007873">
    <property type="entry name" value="Glycosyltransferase_ALG3"/>
</dbReference>